<reference evidence="9" key="1">
    <citation type="submission" date="2016-06" db="EMBL/GenBank/DDBJ databases">
        <authorList>
            <person name="Xu Y."/>
            <person name="Nagy A."/>
            <person name="Yan X."/>
            <person name="Kim S.W."/>
            <person name="Haley B."/>
            <person name="Liu N.T."/>
            <person name="Nou X."/>
        </authorList>
    </citation>
    <scope>NUCLEOTIDE SEQUENCE [LARGE SCALE GENOMIC DNA]</scope>
    <source>
        <strain evidence="9">ATCC 49129</strain>
    </source>
</reference>
<dbReference type="GO" id="GO:0071555">
    <property type="term" value="P:cell wall organization"/>
    <property type="evidence" value="ECO:0007669"/>
    <property type="project" value="InterPro"/>
</dbReference>
<feature type="domain" description="Pili assembly chaperone C-terminal" evidence="7">
    <location>
        <begin position="138"/>
        <end position="201"/>
    </location>
</feature>
<evidence type="ECO:0000256" key="4">
    <source>
        <dbReference type="ARBA" id="ARBA00022764"/>
    </source>
</evidence>
<sequence length="209" mass="23139">MTQADREQTLPIIHSGKRPALFQLWLDQGDRFADPAQLKIPFVVSKPFFRLEPNSQQAIRILTVDRAALATDREALFYINVLHVPERSNTVDAKLNLAVRSRIKLFYRPSGLPGSAAEAPAMLRWRWVGQGNDRKLHIENPTPWHVNLATVELGDAKTPLEPGDGVVPPLSSIELPVPGQAPQQGEGRLSFTWIDDSGSAQKTDAQIAP</sequence>
<accession>A0A192A789</accession>
<dbReference type="PRINTS" id="PR00969">
    <property type="entry name" value="CHAPERONPILI"/>
</dbReference>
<keyword evidence="3" id="KW-0732">Signal</keyword>
<evidence type="ECO:0000313" key="8">
    <source>
        <dbReference type="EMBL" id="ANJ76162.1"/>
    </source>
</evidence>
<dbReference type="EMBL" id="CP016023">
    <property type="protein sequence ID" value="ANJ76162.1"/>
    <property type="molecule type" value="Genomic_DNA"/>
</dbReference>
<evidence type="ECO:0008006" key="10">
    <source>
        <dbReference type="Google" id="ProtNLM"/>
    </source>
</evidence>
<evidence type="ECO:0000259" key="7">
    <source>
        <dbReference type="Pfam" id="PF02753"/>
    </source>
</evidence>
<dbReference type="InterPro" id="IPR013783">
    <property type="entry name" value="Ig-like_fold"/>
</dbReference>
<feature type="domain" description="Pili assembly chaperone N-terminal" evidence="6">
    <location>
        <begin position="2"/>
        <end position="112"/>
    </location>
</feature>
<dbReference type="InterPro" id="IPR001829">
    <property type="entry name" value="Pili_assmbl_chaperone_bac"/>
</dbReference>
<dbReference type="PANTHER" id="PTHR30251">
    <property type="entry name" value="PILUS ASSEMBLY CHAPERONE"/>
    <property type="match status" value="1"/>
</dbReference>
<evidence type="ECO:0000256" key="3">
    <source>
        <dbReference type="ARBA" id="ARBA00022729"/>
    </source>
</evidence>
<comment type="similarity">
    <text evidence="2">Belongs to the periplasmic pilus chaperone family.</text>
</comment>
<evidence type="ECO:0000256" key="5">
    <source>
        <dbReference type="ARBA" id="ARBA00023186"/>
    </source>
</evidence>
<name>A0A192A789_9RALS</name>
<dbReference type="Gene3D" id="2.60.40.10">
    <property type="entry name" value="Immunoglobulins"/>
    <property type="match status" value="2"/>
</dbReference>
<evidence type="ECO:0000256" key="1">
    <source>
        <dbReference type="ARBA" id="ARBA00004418"/>
    </source>
</evidence>
<dbReference type="InterPro" id="IPR008962">
    <property type="entry name" value="PapD-like_sf"/>
</dbReference>
<keyword evidence="4" id="KW-0574">Periplasm</keyword>
<dbReference type="SUPFAM" id="SSF49354">
    <property type="entry name" value="PapD-like"/>
    <property type="match status" value="1"/>
</dbReference>
<dbReference type="InterPro" id="IPR036316">
    <property type="entry name" value="Pili_assmbl_chap_C_dom_sf"/>
</dbReference>
<organism evidence="8 9">
    <name type="scientific">Ralstonia insidiosa</name>
    <dbReference type="NCBI Taxonomy" id="190721"/>
    <lineage>
        <taxon>Bacteria</taxon>
        <taxon>Pseudomonadati</taxon>
        <taxon>Pseudomonadota</taxon>
        <taxon>Betaproteobacteria</taxon>
        <taxon>Burkholderiales</taxon>
        <taxon>Burkholderiaceae</taxon>
        <taxon>Ralstonia</taxon>
    </lineage>
</organism>
<dbReference type="InterPro" id="IPR016148">
    <property type="entry name" value="Pili_assmbl_chaperone_C"/>
</dbReference>
<gene>
    <name evidence="8" type="ORF">A9Y76_22600</name>
</gene>
<evidence type="ECO:0000313" key="9">
    <source>
        <dbReference type="Proteomes" id="UP000078572"/>
    </source>
</evidence>
<dbReference type="SUPFAM" id="SSF49584">
    <property type="entry name" value="Periplasmic chaperone C-domain"/>
    <property type="match status" value="1"/>
</dbReference>
<dbReference type="InterPro" id="IPR016147">
    <property type="entry name" value="Pili_assmbl_chaperone_N"/>
</dbReference>
<proteinExistence type="inferred from homology"/>
<dbReference type="Proteomes" id="UP000078572">
    <property type="component" value="Chromosome 2"/>
</dbReference>
<dbReference type="GO" id="GO:0030288">
    <property type="term" value="C:outer membrane-bounded periplasmic space"/>
    <property type="evidence" value="ECO:0007669"/>
    <property type="project" value="InterPro"/>
</dbReference>
<dbReference type="Pfam" id="PF00345">
    <property type="entry name" value="PapD_N"/>
    <property type="match status" value="1"/>
</dbReference>
<comment type="subcellular location">
    <subcellularLocation>
        <location evidence="1">Periplasm</location>
    </subcellularLocation>
</comment>
<protein>
    <recommendedName>
        <fullName evidence="10">Molecular chaperone</fullName>
    </recommendedName>
</protein>
<keyword evidence="9" id="KW-1185">Reference proteome</keyword>
<evidence type="ECO:0000259" key="6">
    <source>
        <dbReference type="Pfam" id="PF00345"/>
    </source>
</evidence>
<dbReference type="InterPro" id="IPR050643">
    <property type="entry name" value="Periplasmic_pilus_chap"/>
</dbReference>
<evidence type="ECO:0000256" key="2">
    <source>
        <dbReference type="ARBA" id="ARBA00007399"/>
    </source>
</evidence>
<dbReference type="AlphaFoldDB" id="A0A192A789"/>
<dbReference type="PANTHER" id="PTHR30251:SF2">
    <property type="entry name" value="FIMBRIAL CHAPERONE YADV-RELATED"/>
    <property type="match status" value="1"/>
</dbReference>
<dbReference type="Pfam" id="PF02753">
    <property type="entry name" value="PapD_C"/>
    <property type="match status" value="1"/>
</dbReference>
<keyword evidence="5" id="KW-0143">Chaperone</keyword>